<dbReference type="Pfam" id="PF09179">
    <property type="entry name" value="TilS"/>
    <property type="match status" value="1"/>
</dbReference>
<dbReference type="InterPro" id="IPR012796">
    <property type="entry name" value="Lysidine-tRNA-synth_C"/>
</dbReference>
<dbReference type="InterPro" id="IPR011063">
    <property type="entry name" value="TilS/TtcA_N"/>
</dbReference>
<evidence type="ECO:0000256" key="8">
    <source>
        <dbReference type="HAMAP-Rule" id="MF_01161"/>
    </source>
</evidence>
<dbReference type="CDD" id="cd01992">
    <property type="entry name" value="TilS_N"/>
    <property type="match status" value="1"/>
</dbReference>
<evidence type="ECO:0000313" key="11">
    <source>
        <dbReference type="Proteomes" id="UP000198814"/>
    </source>
</evidence>
<evidence type="ECO:0000259" key="9">
    <source>
        <dbReference type="SMART" id="SM00977"/>
    </source>
</evidence>
<dbReference type="GO" id="GO:0005737">
    <property type="term" value="C:cytoplasm"/>
    <property type="evidence" value="ECO:0007669"/>
    <property type="project" value="UniProtKB-SubCell"/>
</dbReference>
<comment type="similarity">
    <text evidence="8">Belongs to the tRNA(Ile)-lysidine synthase family.</text>
</comment>
<protein>
    <recommendedName>
        <fullName evidence="8">tRNA(Ile)-lysidine synthase</fullName>
        <ecNumber evidence="8">6.3.4.19</ecNumber>
    </recommendedName>
    <alternativeName>
        <fullName evidence="8">tRNA(Ile)-2-lysyl-cytidine synthase</fullName>
    </alternativeName>
    <alternativeName>
        <fullName evidence="8">tRNA(Ile)-lysidine synthetase</fullName>
    </alternativeName>
</protein>
<evidence type="ECO:0000256" key="1">
    <source>
        <dbReference type="ARBA" id="ARBA00004496"/>
    </source>
</evidence>
<evidence type="ECO:0000256" key="2">
    <source>
        <dbReference type="ARBA" id="ARBA00022490"/>
    </source>
</evidence>
<dbReference type="Gene3D" id="1.20.59.20">
    <property type="match status" value="1"/>
</dbReference>
<dbReference type="AlphaFoldDB" id="A0A1H8L9C7"/>
<dbReference type="RefSeq" id="WP_090315556.1">
    <property type="nucleotide sequence ID" value="NZ_FNOE01000002.1"/>
</dbReference>
<dbReference type="NCBIfam" id="TIGR02432">
    <property type="entry name" value="lysidine_TilS_N"/>
    <property type="match status" value="1"/>
</dbReference>
<keyword evidence="2 8" id="KW-0963">Cytoplasm</keyword>
<evidence type="ECO:0000256" key="6">
    <source>
        <dbReference type="ARBA" id="ARBA00022840"/>
    </source>
</evidence>
<keyword evidence="4 8" id="KW-0819">tRNA processing</keyword>
<dbReference type="Proteomes" id="UP000198814">
    <property type="component" value="Unassembled WGS sequence"/>
</dbReference>
<dbReference type="InterPro" id="IPR012094">
    <property type="entry name" value="tRNA_Ile_lys_synt"/>
</dbReference>
<comment type="subcellular location">
    <subcellularLocation>
        <location evidence="1 8">Cytoplasm</location>
    </subcellularLocation>
</comment>
<dbReference type="EC" id="6.3.4.19" evidence="8"/>
<reference evidence="11" key="1">
    <citation type="submission" date="2016-10" db="EMBL/GenBank/DDBJ databases">
        <authorList>
            <person name="Varghese N."/>
            <person name="Submissions S."/>
        </authorList>
    </citation>
    <scope>NUCLEOTIDE SEQUENCE [LARGE SCALE GENOMIC DNA]</scope>
    <source>
        <strain evidence="11">Nm76</strain>
    </source>
</reference>
<proteinExistence type="inferred from homology"/>
<comment type="catalytic activity">
    <reaction evidence="7 8">
        <text>cytidine(34) in tRNA(Ile2) + L-lysine + ATP = lysidine(34) in tRNA(Ile2) + AMP + diphosphate + H(+)</text>
        <dbReference type="Rhea" id="RHEA:43744"/>
        <dbReference type="Rhea" id="RHEA-COMP:10625"/>
        <dbReference type="Rhea" id="RHEA-COMP:10670"/>
        <dbReference type="ChEBI" id="CHEBI:15378"/>
        <dbReference type="ChEBI" id="CHEBI:30616"/>
        <dbReference type="ChEBI" id="CHEBI:32551"/>
        <dbReference type="ChEBI" id="CHEBI:33019"/>
        <dbReference type="ChEBI" id="CHEBI:82748"/>
        <dbReference type="ChEBI" id="CHEBI:83665"/>
        <dbReference type="ChEBI" id="CHEBI:456215"/>
        <dbReference type="EC" id="6.3.4.19"/>
    </reaction>
</comment>
<keyword evidence="5 8" id="KW-0547">Nucleotide-binding</keyword>
<dbReference type="HAMAP" id="MF_01161">
    <property type="entry name" value="tRNA_Ile_lys_synt"/>
    <property type="match status" value="1"/>
</dbReference>
<dbReference type="PANTHER" id="PTHR43033">
    <property type="entry name" value="TRNA(ILE)-LYSIDINE SYNTHASE-RELATED"/>
    <property type="match status" value="1"/>
</dbReference>
<evidence type="ECO:0000256" key="7">
    <source>
        <dbReference type="ARBA" id="ARBA00048539"/>
    </source>
</evidence>
<keyword evidence="3 8" id="KW-0436">Ligase</keyword>
<dbReference type="Pfam" id="PF01171">
    <property type="entry name" value="ATP_bind_3"/>
    <property type="match status" value="1"/>
</dbReference>
<sequence length="450" mass="50207">MAHSRKSKSNSLLGDAEAVLLAHIKPGDHLTIALSGGIDSVVLLDILAQLSRQIPFTLSAVHVNHGISRNAAGWSNFCSNLCAAYGVSIHVASLQIKKEAGVSLEAIAREERYRIFSRMHADYVVVAQHLDDQAETLLLQLFRGAGIRGLSAMPLIRKQDSDTAPQILRPLLEISRSRIEAYAHKNELTWINDESNDDTGFNRNFLRHEILPLLKKRYPSYPKTLLRTSRHLSEASLLLDELAAMDSENCVVSGLLQVERMRKLSFARAKNLLRYMLSQQGALLPSTAKLEDIVNQLLSANKDNRLHIVFGHSEIRCFKGAVHILPKQSSPQDPEQCTWQGEPCLALRHLSGSIRFTHVKDQGINQHKLSDAPVTVRSRKGGERFMPACNRPRRSLKNLLQEASIPPWQRNTLPLLFCGEQLVWVPGIGIDCEFQVKSGETGILPLWDSA</sequence>
<dbReference type="SUPFAM" id="SSF52402">
    <property type="entry name" value="Adenine nucleotide alpha hydrolases-like"/>
    <property type="match status" value="1"/>
</dbReference>
<comment type="domain">
    <text evidence="8">The N-terminal region contains the highly conserved SGGXDS motif, predicted to be a P-loop motif involved in ATP binding.</text>
</comment>
<dbReference type="InterPro" id="IPR014729">
    <property type="entry name" value="Rossmann-like_a/b/a_fold"/>
</dbReference>
<dbReference type="NCBIfam" id="TIGR02433">
    <property type="entry name" value="lysidine_TilS_C"/>
    <property type="match status" value="1"/>
</dbReference>
<dbReference type="SMART" id="SM00977">
    <property type="entry name" value="TilS_C"/>
    <property type="match status" value="1"/>
</dbReference>
<keyword evidence="6 8" id="KW-0067">ATP-binding</keyword>
<feature type="domain" description="Lysidine-tRNA(Ile) synthetase C-terminal" evidence="9">
    <location>
        <begin position="374"/>
        <end position="447"/>
    </location>
</feature>
<dbReference type="GO" id="GO:0032267">
    <property type="term" value="F:tRNA(Ile)-lysidine synthase activity"/>
    <property type="evidence" value="ECO:0007669"/>
    <property type="project" value="UniProtKB-EC"/>
</dbReference>
<comment type="function">
    <text evidence="8">Ligates lysine onto the cytidine present at position 34 of the AUA codon-specific tRNA(Ile) that contains the anticodon CAU, in an ATP-dependent manner. Cytidine is converted to lysidine, thus changing the amino acid specificity of the tRNA from methionine to isoleucine.</text>
</comment>
<gene>
    <name evidence="8" type="primary">tilS</name>
    <name evidence="10" type="ORF">SAMN05216333_103112</name>
</gene>
<dbReference type="EMBL" id="FODO01000003">
    <property type="protein sequence ID" value="SEO01790.1"/>
    <property type="molecule type" value="Genomic_DNA"/>
</dbReference>
<dbReference type="OrthoDB" id="9807403at2"/>
<dbReference type="SUPFAM" id="SSF56037">
    <property type="entry name" value="PheT/TilS domain"/>
    <property type="match status" value="1"/>
</dbReference>
<dbReference type="GO" id="GO:0006400">
    <property type="term" value="P:tRNA modification"/>
    <property type="evidence" value="ECO:0007669"/>
    <property type="project" value="UniProtKB-UniRule"/>
</dbReference>
<evidence type="ECO:0000256" key="4">
    <source>
        <dbReference type="ARBA" id="ARBA00022694"/>
    </source>
</evidence>
<organism evidence="10 11">
    <name type="scientific">Nitrosomonas oligotropha</name>
    <dbReference type="NCBI Taxonomy" id="42354"/>
    <lineage>
        <taxon>Bacteria</taxon>
        <taxon>Pseudomonadati</taxon>
        <taxon>Pseudomonadota</taxon>
        <taxon>Betaproteobacteria</taxon>
        <taxon>Nitrosomonadales</taxon>
        <taxon>Nitrosomonadaceae</taxon>
        <taxon>Nitrosomonas</taxon>
    </lineage>
</organism>
<dbReference type="Gene3D" id="3.40.50.620">
    <property type="entry name" value="HUPs"/>
    <property type="match status" value="1"/>
</dbReference>
<dbReference type="InterPro" id="IPR012795">
    <property type="entry name" value="tRNA_Ile_lys_synt_N"/>
</dbReference>
<dbReference type="GO" id="GO:0005524">
    <property type="term" value="F:ATP binding"/>
    <property type="evidence" value="ECO:0007669"/>
    <property type="project" value="UniProtKB-UniRule"/>
</dbReference>
<dbReference type="InterPro" id="IPR015262">
    <property type="entry name" value="tRNA_Ile_lys_synt_subst-bd"/>
</dbReference>
<dbReference type="Pfam" id="PF11734">
    <property type="entry name" value="TilS_C"/>
    <property type="match status" value="1"/>
</dbReference>
<dbReference type="SUPFAM" id="SSF82829">
    <property type="entry name" value="MesJ substrate recognition domain-like"/>
    <property type="match status" value="1"/>
</dbReference>
<keyword evidence="11" id="KW-1185">Reference proteome</keyword>
<feature type="binding site" evidence="8">
    <location>
        <begin position="35"/>
        <end position="40"/>
    </location>
    <ligand>
        <name>ATP</name>
        <dbReference type="ChEBI" id="CHEBI:30616"/>
    </ligand>
</feature>
<dbReference type="STRING" id="42354.SAMN05216333_103112"/>
<evidence type="ECO:0000256" key="3">
    <source>
        <dbReference type="ARBA" id="ARBA00022598"/>
    </source>
</evidence>
<dbReference type="PANTHER" id="PTHR43033:SF1">
    <property type="entry name" value="TRNA(ILE)-LYSIDINE SYNTHASE-RELATED"/>
    <property type="match status" value="1"/>
</dbReference>
<evidence type="ECO:0000313" key="10">
    <source>
        <dbReference type="EMBL" id="SEO01790.1"/>
    </source>
</evidence>
<name>A0A1H8L9C7_9PROT</name>
<accession>A0A1H8L9C7</accession>
<evidence type="ECO:0000256" key="5">
    <source>
        <dbReference type="ARBA" id="ARBA00022741"/>
    </source>
</evidence>